<keyword evidence="4" id="KW-0862">Zinc</keyword>
<evidence type="ECO:0000256" key="2">
    <source>
        <dbReference type="ARBA" id="ARBA00022723"/>
    </source>
</evidence>
<dbReference type="SMART" id="SM00849">
    <property type="entry name" value="Lactamase_B"/>
    <property type="match status" value="1"/>
</dbReference>
<comment type="similarity">
    <text evidence="1">Belongs to the metallo-beta-lactamase superfamily.</text>
</comment>
<evidence type="ECO:0000313" key="7">
    <source>
        <dbReference type="Proteomes" id="UP000320390"/>
    </source>
</evidence>
<evidence type="ECO:0000256" key="1">
    <source>
        <dbReference type="ARBA" id="ARBA00007749"/>
    </source>
</evidence>
<keyword evidence="7" id="KW-1185">Reference proteome</keyword>
<evidence type="ECO:0000259" key="5">
    <source>
        <dbReference type="SMART" id="SM00849"/>
    </source>
</evidence>
<reference evidence="6 7" key="1">
    <citation type="submission" date="2019-02" db="EMBL/GenBank/DDBJ databases">
        <title>Deep-cultivation of Planctomycetes and their phenomic and genomic characterization uncovers novel biology.</title>
        <authorList>
            <person name="Wiegand S."/>
            <person name="Jogler M."/>
            <person name="Boedeker C."/>
            <person name="Pinto D."/>
            <person name="Vollmers J."/>
            <person name="Rivas-Marin E."/>
            <person name="Kohn T."/>
            <person name="Peeters S.H."/>
            <person name="Heuer A."/>
            <person name="Rast P."/>
            <person name="Oberbeckmann S."/>
            <person name="Bunk B."/>
            <person name="Jeske O."/>
            <person name="Meyerdierks A."/>
            <person name="Storesund J.E."/>
            <person name="Kallscheuer N."/>
            <person name="Luecker S."/>
            <person name="Lage O.M."/>
            <person name="Pohl T."/>
            <person name="Merkel B.J."/>
            <person name="Hornburger P."/>
            <person name="Mueller R.-W."/>
            <person name="Bruemmer F."/>
            <person name="Labrenz M."/>
            <person name="Spormann A.M."/>
            <person name="Op den Camp H."/>
            <person name="Overmann J."/>
            <person name="Amann R."/>
            <person name="Jetten M.S.M."/>
            <person name="Mascher T."/>
            <person name="Medema M.H."/>
            <person name="Devos D.P."/>
            <person name="Kaster A.-K."/>
            <person name="Ovreas L."/>
            <person name="Rohde M."/>
            <person name="Galperin M.Y."/>
            <person name="Jogler C."/>
        </authorList>
    </citation>
    <scope>NUCLEOTIDE SEQUENCE [LARGE SCALE GENOMIC DNA]</scope>
    <source>
        <strain evidence="6 7">Poly30</strain>
    </source>
</reference>
<dbReference type="InterPro" id="IPR001279">
    <property type="entry name" value="Metallo-B-lactamas"/>
</dbReference>
<dbReference type="SUPFAM" id="SSF56281">
    <property type="entry name" value="Metallo-hydrolase/oxidoreductase"/>
    <property type="match status" value="1"/>
</dbReference>
<organism evidence="6 7">
    <name type="scientific">Saltatorellus ferox</name>
    <dbReference type="NCBI Taxonomy" id="2528018"/>
    <lineage>
        <taxon>Bacteria</taxon>
        <taxon>Pseudomonadati</taxon>
        <taxon>Planctomycetota</taxon>
        <taxon>Planctomycetia</taxon>
        <taxon>Planctomycetia incertae sedis</taxon>
        <taxon>Saltatorellus</taxon>
    </lineage>
</organism>
<dbReference type="OrthoDB" id="9802897at2"/>
<dbReference type="Pfam" id="PF00753">
    <property type="entry name" value="Lactamase_B"/>
    <property type="match status" value="1"/>
</dbReference>
<dbReference type="Gene3D" id="3.60.15.10">
    <property type="entry name" value="Ribonuclease Z/Hydroxyacylglutathione hydrolase-like"/>
    <property type="match status" value="1"/>
</dbReference>
<dbReference type="RefSeq" id="WP_145202664.1">
    <property type="nucleotide sequence ID" value="NZ_CP036434.1"/>
</dbReference>
<sequence>MSASNEAEGTAGQPLGSTRQEIEAGGWRITTLFDAYFRLDGGAMWGVVPKNLWARMTPAADDNTIRLSARPYLAERDGVKVLVEGGMGDRWDDKMRGIYHLERPQQTSLEGTLAALDIAPEEIDHVVCSHCHFDHVGALVRADGEALVPRFPRARHHFPKAEVEAERTPVHPRRASYRADDIEPLIAAGLVDLTEGDIELLPGLTLHEVGGHSGGMTIVLFGENDPNSATAAFWGDLIPTAHHIQPPYIMAYDIDVPRSFEMRTKWLGRAADEGFIGMSYHDPDRAFTRLVRDGRRYAAEDVSEARLR</sequence>
<dbReference type="PANTHER" id="PTHR42978">
    <property type="entry name" value="QUORUM-QUENCHING LACTONASE YTNP-RELATED-RELATED"/>
    <property type="match status" value="1"/>
</dbReference>
<name>A0A518EY47_9BACT</name>
<evidence type="ECO:0000256" key="3">
    <source>
        <dbReference type="ARBA" id="ARBA00022801"/>
    </source>
</evidence>
<dbReference type="GO" id="GO:0016787">
    <property type="term" value="F:hydrolase activity"/>
    <property type="evidence" value="ECO:0007669"/>
    <property type="project" value="UniProtKB-KW"/>
</dbReference>
<keyword evidence="3 6" id="KW-0378">Hydrolase</keyword>
<dbReference type="PANTHER" id="PTHR42978:SF6">
    <property type="entry name" value="QUORUM-QUENCHING LACTONASE YTNP-RELATED"/>
    <property type="match status" value="1"/>
</dbReference>
<feature type="domain" description="Metallo-beta-lactamase" evidence="5">
    <location>
        <begin position="68"/>
        <end position="281"/>
    </location>
</feature>
<dbReference type="EC" id="3.1.1.-" evidence="6"/>
<dbReference type="AlphaFoldDB" id="A0A518EY47"/>
<evidence type="ECO:0000256" key="4">
    <source>
        <dbReference type="ARBA" id="ARBA00022833"/>
    </source>
</evidence>
<dbReference type="InterPro" id="IPR036866">
    <property type="entry name" value="RibonucZ/Hydroxyglut_hydro"/>
</dbReference>
<gene>
    <name evidence="6" type="primary">ytnP</name>
    <name evidence="6" type="ORF">Poly30_45720</name>
</gene>
<evidence type="ECO:0000313" key="6">
    <source>
        <dbReference type="EMBL" id="QDV09016.1"/>
    </source>
</evidence>
<dbReference type="InterPro" id="IPR051013">
    <property type="entry name" value="MBL_superfamily_lactonases"/>
</dbReference>
<protein>
    <submittedName>
        <fullName evidence="6">Putative quorum-quenching lactonase YtnP</fullName>
        <ecNumber evidence="6">3.1.1.-</ecNumber>
    </submittedName>
</protein>
<dbReference type="GO" id="GO:0046872">
    <property type="term" value="F:metal ion binding"/>
    <property type="evidence" value="ECO:0007669"/>
    <property type="project" value="UniProtKB-KW"/>
</dbReference>
<accession>A0A518EY47</accession>
<dbReference type="Proteomes" id="UP000320390">
    <property type="component" value="Chromosome"/>
</dbReference>
<dbReference type="EMBL" id="CP036434">
    <property type="protein sequence ID" value="QDV09016.1"/>
    <property type="molecule type" value="Genomic_DNA"/>
</dbReference>
<proteinExistence type="inferred from homology"/>
<keyword evidence="2" id="KW-0479">Metal-binding</keyword>